<evidence type="ECO:0000256" key="1">
    <source>
        <dbReference type="ARBA" id="ARBA00006432"/>
    </source>
</evidence>
<feature type="domain" description="AMP-binding enzyme C-terminal" evidence="3">
    <location>
        <begin position="412"/>
        <end position="487"/>
    </location>
</feature>
<dbReference type="PROSITE" id="PS00455">
    <property type="entry name" value="AMP_BINDING"/>
    <property type="match status" value="1"/>
</dbReference>
<proteinExistence type="inferred from homology"/>
<name>A0A1T5AMG3_9HYPH</name>
<evidence type="ECO:0000259" key="2">
    <source>
        <dbReference type="Pfam" id="PF00501"/>
    </source>
</evidence>
<dbReference type="SUPFAM" id="SSF56801">
    <property type="entry name" value="Acetyl-CoA synthetase-like"/>
    <property type="match status" value="1"/>
</dbReference>
<dbReference type="Gene3D" id="3.40.50.12780">
    <property type="entry name" value="N-terminal domain of ligase-like"/>
    <property type="match status" value="1"/>
</dbReference>
<organism evidence="4 5">
    <name type="scientific">Bosea thiooxidans</name>
    <dbReference type="NCBI Taxonomy" id="53254"/>
    <lineage>
        <taxon>Bacteria</taxon>
        <taxon>Pseudomonadati</taxon>
        <taxon>Pseudomonadota</taxon>
        <taxon>Alphaproteobacteria</taxon>
        <taxon>Hyphomicrobiales</taxon>
        <taxon>Boseaceae</taxon>
        <taxon>Bosea</taxon>
    </lineage>
</organism>
<evidence type="ECO:0000259" key="3">
    <source>
        <dbReference type="Pfam" id="PF13193"/>
    </source>
</evidence>
<dbReference type="NCBIfam" id="NF005702">
    <property type="entry name" value="PRK07514.1"/>
    <property type="match status" value="1"/>
</dbReference>
<reference evidence="4 5" key="1">
    <citation type="submission" date="2017-02" db="EMBL/GenBank/DDBJ databases">
        <authorList>
            <person name="Peterson S.W."/>
        </authorList>
    </citation>
    <scope>NUCLEOTIDE SEQUENCE [LARGE SCALE GENOMIC DNA]</scope>
    <source>
        <strain evidence="4 5">DSM 9653</strain>
    </source>
</reference>
<protein>
    <submittedName>
        <fullName evidence="4">Malonyl-CoA/methylmalonyl-CoA synthetase</fullName>
    </submittedName>
</protein>
<dbReference type="RefSeq" id="WP_079591025.1">
    <property type="nucleotide sequence ID" value="NZ_FUYX01000001.1"/>
</dbReference>
<dbReference type="CDD" id="cd05941">
    <property type="entry name" value="MCS"/>
    <property type="match status" value="1"/>
</dbReference>
<dbReference type="InterPro" id="IPR042099">
    <property type="entry name" value="ANL_N_sf"/>
</dbReference>
<dbReference type="PANTHER" id="PTHR43201:SF8">
    <property type="entry name" value="ACYL-COA SYNTHETASE FAMILY MEMBER 3"/>
    <property type="match status" value="1"/>
</dbReference>
<dbReference type="InterPro" id="IPR020845">
    <property type="entry name" value="AMP-binding_CS"/>
</dbReference>
<accession>A0A1T5AMG3</accession>
<dbReference type="GO" id="GO:0031956">
    <property type="term" value="F:medium-chain fatty acid-CoA ligase activity"/>
    <property type="evidence" value="ECO:0007669"/>
    <property type="project" value="TreeGrafter"/>
</dbReference>
<evidence type="ECO:0000313" key="5">
    <source>
        <dbReference type="Proteomes" id="UP000190130"/>
    </source>
</evidence>
<dbReference type="PANTHER" id="PTHR43201">
    <property type="entry name" value="ACYL-COA SYNTHETASE"/>
    <property type="match status" value="1"/>
</dbReference>
<dbReference type="Proteomes" id="UP000190130">
    <property type="component" value="Unassembled WGS sequence"/>
</dbReference>
<sequence length="509" mass="54840">MSNHLFDLIRSRMPAPEAPFALLDDGRRYSYGDMLEASARFANALAALGVKPGDRVAVQVEKSFDALMLYLGTVRAGAIFLPLNTAYTPAEIAYFLGDAEPAVFVCDPAKAQALQPVAAQAGAQLETLGVGTGSLLDKAKAASTGFADVARGPDDLAAILYTSGTTGRSKGAMLSHDNLASNALALVDYWRFGKDDVLLHALPIFHTHGLFVATNTILLAGASMILLPKFDPDQVFKYLAQATSMMGVPTFYVRLLQDNRLTPASTGHMRLFVSGSAPLLAETHREWRERTGHAILERYGMTETNMNTSNPYDGERVAGTVGFPLPGVSARVVDPETGKELAADEIGMIEVKGANVFKGYWRNPEKTKAEFRPDGFFITGDLGKIDPAGYVHIVGRGKDLIITGGYNVYPKEVETEIDEMPGVIESAVFGVAHPDFGEGVTAVVVAKPGAEITAKGIATALEQRLAKFKQPKQVFVVAELPRNTMGKVQKNLLREQYKDIYARQGKVGA</sequence>
<gene>
    <name evidence="4" type="ORF">SAMN05660750_00334</name>
</gene>
<dbReference type="AlphaFoldDB" id="A0A1T5AMG3"/>
<dbReference type="GO" id="GO:0006631">
    <property type="term" value="P:fatty acid metabolic process"/>
    <property type="evidence" value="ECO:0007669"/>
    <property type="project" value="TreeGrafter"/>
</dbReference>
<comment type="similarity">
    <text evidence="1">Belongs to the ATP-dependent AMP-binding enzyme family.</text>
</comment>
<evidence type="ECO:0000313" key="4">
    <source>
        <dbReference type="EMBL" id="SKB36168.1"/>
    </source>
</evidence>
<dbReference type="OrthoDB" id="9803968at2"/>
<dbReference type="Gene3D" id="3.30.300.30">
    <property type="match status" value="1"/>
</dbReference>
<dbReference type="InterPro" id="IPR000873">
    <property type="entry name" value="AMP-dep_synth/lig_dom"/>
</dbReference>
<dbReference type="Pfam" id="PF13193">
    <property type="entry name" value="AMP-binding_C"/>
    <property type="match status" value="1"/>
</dbReference>
<dbReference type="InterPro" id="IPR045851">
    <property type="entry name" value="AMP-bd_C_sf"/>
</dbReference>
<dbReference type="EMBL" id="FUYX01000001">
    <property type="protein sequence ID" value="SKB36168.1"/>
    <property type="molecule type" value="Genomic_DNA"/>
</dbReference>
<dbReference type="InterPro" id="IPR025110">
    <property type="entry name" value="AMP-bd_C"/>
</dbReference>
<dbReference type="Pfam" id="PF00501">
    <property type="entry name" value="AMP-binding"/>
    <property type="match status" value="1"/>
</dbReference>
<feature type="domain" description="AMP-dependent synthetase/ligase" evidence="2">
    <location>
        <begin position="21"/>
        <end position="361"/>
    </location>
</feature>